<sequence>MEKEASVSEAIQFAMRLFTALAGGDLNVTGLILGFIGGLMVTFFGLPSIGLLNEGMYVEIEVTRRMRVYNGLARLGLVMIMTGFLFQLIPAVKAVAGP</sequence>
<gene>
    <name evidence="3" type="ORF">CBM2612_P0428</name>
    <name evidence="2" type="ORF">CBM2613_U30004</name>
</gene>
<protein>
    <submittedName>
        <fullName evidence="2">Uncharacterized protein</fullName>
    </submittedName>
</protein>
<keyword evidence="1" id="KW-0812">Transmembrane</keyword>
<dbReference type="EMBL" id="LT984809">
    <property type="protein sequence ID" value="SPD49083.1"/>
    <property type="molecule type" value="Genomic_DNA"/>
</dbReference>
<evidence type="ECO:0000313" key="2">
    <source>
        <dbReference type="EMBL" id="SOZ75319.1"/>
    </source>
</evidence>
<proteinExistence type="predicted"/>
<evidence type="ECO:0000256" key="1">
    <source>
        <dbReference type="SAM" id="Phobius"/>
    </source>
</evidence>
<evidence type="ECO:0000313" key="3">
    <source>
        <dbReference type="EMBL" id="SPD49083.1"/>
    </source>
</evidence>
<name>A0A375FJ29_9BURK</name>
<dbReference type="EMBL" id="OFTH01000054">
    <property type="protein sequence ID" value="SOZ75319.1"/>
    <property type="molecule type" value="Genomic_DNA"/>
</dbReference>
<accession>A0A375FJ29</accession>
<dbReference type="RefSeq" id="WP_115684080.1">
    <property type="nucleotide sequence ID" value="NZ_OFTF01000064.1"/>
</dbReference>
<reference evidence="2" key="1">
    <citation type="submission" date="2018-01" db="EMBL/GenBank/DDBJ databases">
        <authorList>
            <person name="Clerissi C."/>
        </authorList>
    </citation>
    <scope>NUCLEOTIDE SEQUENCE</scope>
    <source>
        <strain evidence="2">Cupriavidus taiwanensis STM 8556</strain>
    </source>
</reference>
<evidence type="ECO:0000313" key="4">
    <source>
        <dbReference type="Proteomes" id="UP000256952"/>
    </source>
</evidence>
<keyword evidence="1" id="KW-0472">Membrane</keyword>
<keyword evidence="1" id="KW-1133">Transmembrane helix</keyword>
<feature type="transmembrane region" description="Helical" evidence="1">
    <location>
        <begin position="72"/>
        <end position="92"/>
    </location>
</feature>
<geneLocation type="plasmid" evidence="3">
    <name>I</name>
</geneLocation>
<organism evidence="2 4">
    <name type="scientific">Cupriavidus taiwanensis</name>
    <dbReference type="NCBI Taxonomy" id="164546"/>
    <lineage>
        <taxon>Bacteria</taxon>
        <taxon>Pseudomonadati</taxon>
        <taxon>Pseudomonadota</taxon>
        <taxon>Betaproteobacteria</taxon>
        <taxon>Burkholderiales</taxon>
        <taxon>Burkholderiaceae</taxon>
        <taxon>Cupriavidus</taxon>
    </lineage>
</organism>
<dbReference type="Proteomes" id="UP000256952">
    <property type="component" value="Unassembled WGS sequence"/>
</dbReference>
<reference evidence="3 4" key="2">
    <citation type="submission" date="2018-01" db="EMBL/GenBank/DDBJ databases">
        <authorList>
            <person name="Gaut B.S."/>
            <person name="Morton B.R."/>
            <person name="Clegg M.T."/>
            <person name="Duvall M.R."/>
        </authorList>
    </citation>
    <scope>NUCLEOTIDE SEQUENCE [LARGE SCALE GENOMIC DNA]</scope>
    <source>
        <strain evidence="3">Cupriavidus taiwanensis STM 8555</strain>
        <plasmid evidence="3">I</plasmid>
    </source>
</reference>
<keyword evidence="3" id="KW-0614">Plasmid</keyword>
<dbReference type="AlphaFoldDB" id="A0A375FJ29"/>
<feature type="transmembrane region" description="Helical" evidence="1">
    <location>
        <begin position="31"/>
        <end position="52"/>
    </location>
</feature>